<reference evidence="2" key="1">
    <citation type="journal article" date="2019" name="Sci. Rep.">
        <title>Draft genome of Tanacetum cinerariifolium, the natural source of mosquito coil.</title>
        <authorList>
            <person name="Yamashiro T."/>
            <person name="Shiraishi A."/>
            <person name="Satake H."/>
            <person name="Nakayama K."/>
        </authorList>
    </citation>
    <scope>NUCLEOTIDE SEQUENCE</scope>
</reference>
<evidence type="ECO:0000313" key="2">
    <source>
        <dbReference type="EMBL" id="GFC95665.1"/>
    </source>
</evidence>
<sequence>MKGFAVIQGEKLAAHSGAARPVQFDADGAAGPRVCYLPRFIGLPVAAALHFLAHRAVAIVVVGVANELGSQLVGRRAGRVDAEKRWYSHRRQPAAPGADGLGRLLKAASAILLLLALGAAILAVAKAVGEAQKRDARLALEAAVGGKAHARVGVVEAQRIENIGHPQRDGAPVGEHIVLSCKVDVEIGA</sequence>
<dbReference type="AlphaFoldDB" id="A0A699SFU5"/>
<evidence type="ECO:0000256" key="1">
    <source>
        <dbReference type="SAM" id="Phobius"/>
    </source>
</evidence>
<accession>A0A699SFU5</accession>
<name>A0A699SFU5_TANCI</name>
<organism evidence="2">
    <name type="scientific">Tanacetum cinerariifolium</name>
    <name type="common">Dalmatian daisy</name>
    <name type="synonym">Chrysanthemum cinerariifolium</name>
    <dbReference type="NCBI Taxonomy" id="118510"/>
    <lineage>
        <taxon>Eukaryota</taxon>
        <taxon>Viridiplantae</taxon>
        <taxon>Streptophyta</taxon>
        <taxon>Embryophyta</taxon>
        <taxon>Tracheophyta</taxon>
        <taxon>Spermatophyta</taxon>
        <taxon>Magnoliopsida</taxon>
        <taxon>eudicotyledons</taxon>
        <taxon>Gunneridae</taxon>
        <taxon>Pentapetalae</taxon>
        <taxon>asterids</taxon>
        <taxon>campanulids</taxon>
        <taxon>Asterales</taxon>
        <taxon>Asteraceae</taxon>
        <taxon>Asteroideae</taxon>
        <taxon>Anthemideae</taxon>
        <taxon>Anthemidinae</taxon>
        <taxon>Tanacetum</taxon>
    </lineage>
</organism>
<dbReference type="EMBL" id="BKCJ011155721">
    <property type="protein sequence ID" value="GFC95665.1"/>
    <property type="molecule type" value="Genomic_DNA"/>
</dbReference>
<gene>
    <name evidence="2" type="ORF">Tci_867635</name>
</gene>
<feature type="non-terminal residue" evidence="2">
    <location>
        <position position="189"/>
    </location>
</feature>
<keyword evidence="1" id="KW-1133">Transmembrane helix</keyword>
<comment type="caution">
    <text evidence="2">The sequence shown here is derived from an EMBL/GenBank/DDBJ whole genome shotgun (WGS) entry which is preliminary data.</text>
</comment>
<proteinExistence type="predicted"/>
<feature type="transmembrane region" description="Helical" evidence="1">
    <location>
        <begin position="107"/>
        <end position="128"/>
    </location>
</feature>
<keyword evidence="1" id="KW-0812">Transmembrane</keyword>
<protein>
    <submittedName>
        <fullName evidence="2">Uncharacterized protein</fullName>
    </submittedName>
</protein>
<keyword evidence="1" id="KW-0472">Membrane</keyword>